<protein>
    <submittedName>
        <fullName evidence="1">Uncharacterized protein</fullName>
    </submittedName>
</protein>
<dbReference type="OrthoDB" id="8196546at2759"/>
<organism evidence="1 2">
    <name type="scientific">Diabrotica balteata</name>
    <name type="common">Banded cucumber beetle</name>
    <dbReference type="NCBI Taxonomy" id="107213"/>
    <lineage>
        <taxon>Eukaryota</taxon>
        <taxon>Metazoa</taxon>
        <taxon>Ecdysozoa</taxon>
        <taxon>Arthropoda</taxon>
        <taxon>Hexapoda</taxon>
        <taxon>Insecta</taxon>
        <taxon>Pterygota</taxon>
        <taxon>Neoptera</taxon>
        <taxon>Endopterygota</taxon>
        <taxon>Coleoptera</taxon>
        <taxon>Polyphaga</taxon>
        <taxon>Cucujiformia</taxon>
        <taxon>Chrysomeloidea</taxon>
        <taxon>Chrysomelidae</taxon>
        <taxon>Galerucinae</taxon>
        <taxon>Diabroticina</taxon>
        <taxon>Diabroticites</taxon>
        <taxon>Diabrotica</taxon>
    </lineage>
</organism>
<dbReference type="AlphaFoldDB" id="A0A9N9SQM2"/>
<proteinExistence type="predicted"/>
<reference evidence="1" key="1">
    <citation type="submission" date="2022-01" db="EMBL/GenBank/DDBJ databases">
        <authorList>
            <person name="King R."/>
        </authorList>
    </citation>
    <scope>NUCLEOTIDE SEQUENCE</scope>
</reference>
<sequence>MNKILRYSGEYGLSLNIKKTKFMKISKNNNTNEILYGAESWTLNRNTINRLNAFEIWTFRRLLRIPWEDRVTNAEVLRRIGRERKIENTISQTCNERRRI</sequence>
<keyword evidence="2" id="KW-1185">Reference proteome</keyword>
<gene>
    <name evidence="1" type="ORF">DIABBA_LOCUS1319</name>
</gene>
<evidence type="ECO:0000313" key="2">
    <source>
        <dbReference type="Proteomes" id="UP001153709"/>
    </source>
</evidence>
<dbReference type="EMBL" id="OU898276">
    <property type="protein sequence ID" value="CAG9827311.1"/>
    <property type="molecule type" value="Genomic_DNA"/>
</dbReference>
<dbReference type="Proteomes" id="UP001153709">
    <property type="component" value="Chromosome 1"/>
</dbReference>
<accession>A0A9N9SQM2</accession>
<evidence type="ECO:0000313" key="1">
    <source>
        <dbReference type="EMBL" id="CAG9827311.1"/>
    </source>
</evidence>
<name>A0A9N9SQM2_DIABA</name>